<reference evidence="2 3" key="1">
    <citation type="submission" date="2013-11" db="EMBL/GenBank/DDBJ databases">
        <title>Complete genome sequence of Rhizobium gallicum bv. gallicum R602.</title>
        <authorList>
            <person name="Bustos P."/>
            <person name="Santamaria R.I."/>
            <person name="Lozano L."/>
            <person name="Acosta J.L."/>
            <person name="Ormeno-Orrillo E."/>
            <person name="Rogel M.A."/>
            <person name="Romero D."/>
            <person name="Cevallos M.A."/>
            <person name="Martinez-Romero E."/>
            <person name="Gonzalez V."/>
        </authorList>
    </citation>
    <scope>NUCLEOTIDE SEQUENCE [LARGE SCALE GENOMIC DNA]</scope>
    <source>
        <strain evidence="2 3">R602</strain>
    </source>
</reference>
<gene>
    <name evidence="2" type="ORF">RGR602_CH03692</name>
</gene>
<name>A0A0B4X8R3_9HYPH</name>
<dbReference type="InterPro" id="IPR038740">
    <property type="entry name" value="BioF2-like_GNAT_dom"/>
</dbReference>
<dbReference type="Gene3D" id="3.40.630.30">
    <property type="match status" value="1"/>
</dbReference>
<sequence length="425" mass="47909">MVRVPPVTESTDTNANRMVHELASINFDLPQAEARVEIGRPGRELCLYPGRLGYELQDELDFLSNRAMEPNVFFTGRFLAPAMPRLEDRQVSFALIRDENGRRSRLRFLMPFSVERPGFAVGPSIIRAWSNSFAPLGTPLVDAEDAAETLDNLFEGLTAKDLNLPATLVLPDIRLNGIFARMAKAVALSRNLPVTVTNPSERPMLQSEDDAMAYLGRTISSSHKREMRRQWRQLEELGTAVYVVARQPRDIHARFEEFLAMEAGGWKGKRRSALATDRYHTAFAREAVSNLAAIDAVRIHTIDLNGKAIAATVVLMMGGEAYTWKTAYDEAYARYSPGKLLMAELTEWHLDDANIVRSDSCAVPDHPIMSRFWQEREEMGTLVIGLTQNGDRDVRQAAAQLHMYRSTRNMAKMLREKIISLTRRG</sequence>
<dbReference type="GO" id="GO:0016740">
    <property type="term" value="F:transferase activity"/>
    <property type="evidence" value="ECO:0007669"/>
    <property type="project" value="UniProtKB-KW"/>
</dbReference>
<dbReference type="Pfam" id="PF13480">
    <property type="entry name" value="Acetyltransf_6"/>
    <property type="match status" value="1"/>
</dbReference>
<proteinExistence type="predicted"/>
<dbReference type="EMBL" id="CP006877">
    <property type="protein sequence ID" value="AJD42993.1"/>
    <property type="molecule type" value="Genomic_DNA"/>
</dbReference>
<feature type="domain" description="BioF2-like acetyltransferase" evidence="1">
    <location>
        <begin position="221"/>
        <end position="348"/>
    </location>
</feature>
<dbReference type="Proteomes" id="UP000031368">
    <property type="component" value="Chromosome"/>
</dbReference>
<dbReference type="SUPFAM" id="SSF55729">
    <property type="entry name" value="Acyl-CoA N-acyltransferases (Nat)"/>
    <property type="match status" value="1"/>
</dbReference>
<keyword evidence="2" id="KW-0808">Transferase</keyword>
<keyword evidence="3" id="KW-1185">Reference proteome</keyword>
<accession>A0A0B4X8R3</accession>
<dbReference type="HOGENOM" id="CLU_051159_1_0_5"/>
<evidence type="ECO:0000313" key="3">
    <source>
        <dbReference type="Proteomes" id="UP000031368"/>
    </source>
</evidence>
<evidence type="ECO:0000313" key="2">
    <source>
        <dbReference type="EMBL" id="AJD42993.1"/>
    </source>
</evidence>
<protein>
    <submittedName>
        <fullName evidence="2">N-acetyltransferase family protein</fullName>
    </submittedName>
</protein>
<dbReference type="KEGG" id="rga:RGR602_CH03692"/>
<evidence type="ECO:0000259" key="1">
    <source>
        <dbReference type="Pfam" id="PF13480"/>
    </source>
</evidence>
<organism evidence="2 3">
    <name type="scientific">Rhizobium gallicum bv. gallicum R602sp</name>
    <dbReference type="NCBI Taxonomy" id="1041138"/>
    <lineage>
        <taxon>Bacteria</taxon>
        <taxon>Pseudomonadati</taxon>
        <taxon>Pseudomonadota</taxon>
        <taxon>Alphaproteobacteria</taxon>
        <taxon>Hyphomicrobiales</taxon>
        <taxon>Rhizobiaceae</taxon>
        <taxon>Rhizobium/Agrobacterium group</taxon>
        <taxon>Rhizobium</taxon>
    </lineage>
</organism>
<dbReference type="InterPro" id="IPR016181">
    <property type="entry name" value="Acyl_CoA_acyltransferase"/>
</dbReference>
<dbReference type="AlphaFoldDB" id="A0A0B4X8R3"/>
<dbReference type="RefSeq" id="WP_039846262.1">
    <property type="nucleotide sequence ID" value="NZ_CP006877.1"/>
</dbReference>